<dbReference type="PANTHER" id="PTHR24178">
    <property type="entry name" value="MOLTING PROTEIN MLT-4"/>
    <property type="match status" value="1"/>
</dbReference>
<gene>
    <name evidence="5" type="ORF">FNV43_RR16423</name>
</gene>
<protein>
    <submittedName>
        <fullName evidence="5">Uncharacterized protein</fullName>
    </submittedName>
</protein>
<dbReference type="Pfam" id="PF12796">
    <property type="entry name" value="Ank_2"/>
    <property type="match status" value="1"/>
</dbReference>
<evidence type="ECO:0000313" key="5">
    <source>
        <dbReference type="EMBL" id="KAF3442507.1"/>
    </source>
</evidence>
<dbReference type="Gene3D" id="1.25.40.20">
    <property type="entry name" value="Ankyrin repeat-containing domain"/>
    <property type="match status" value="2"/>
</dbReference>
<sequence>MSNLPPGSMGWPFLGETLQLYSQNPNLFFATRQKSRYSPVYACNAGVEGSVRLALTHRVLKVEGYLLMNPVFKAALNGSNDENSSENINWDVDQKAKYQENTVLHAAAKSGNQKTAENILGRQPSLQLQQNKKLDTPLHIAARLGCGSEILKKKDDFGWLPLHYAAQVGNIQVVKLFLTNNIDLAYGKIDDKEGMSALHIAAKKGLKEHIGVIRTLVEECPDVCELVDNRDRTALHVAVESGNRYAVKTLLNMPEFNDLINEQDKDGNKSLHLAAFDVTRHAILIMLATDGRMETAILNEMGMTAIDIISTNTQLSKLDKAFMISMLEEKGYTPSLERRIVVRETKSVDENIQGHERLQQTTRRLKMPAKDEAVASGSGLANTGRENNKEKHHVTPNGNDKPYHHIRNIGGSTCWWPQSLRV</sequence>
<comment type="caution">
    <text evidence="5">The sequence shown here is derived from an EMBL/GenBank/DDBJ whole genome shotgun (WGS) entry which is preliminary data.</text>
</comment>
<feature type="region of interest" description="Disordered" evidence="4">
    <location>
        <begin position="369"/>
        <end position="404"/>
    </location>
</feature>
<accession>A0A8K0MD18</accession>
<feature type="repeat" description="ANK" evidence="3">
    <location>
        <begin position="193"/>
        <end position="223"/>
    </location>
</feature>
<dbReference type="PANTHER" id="PTHR24178:SF41">
    <property type="entry name" value="ANKYRIN-2 ISOFORM X1"/>
    <property type="match status" value="1"/>
</dbReference>
<dbReference type="PROSITE" id="PS50297">
    <property type="entry name" value="ANK_REP_REGION"/>
    <property type="match status" value="1"/>
</dbReference>
<evidence type="ECO:0000256" key="2">
    <source>
        <dbReference type="ARBA" id="ARBA00023043"/>
    </source>
</evidence>
<dbReference type="EMBL" id="VOIH02000007">
    <property type="protein sequence ID" value="KAF3442507.1"/>
    <property type="molecule type" value="Genomic_DNA"/>
</dbReference>
<reference evidence="5" key="1">
    <citation type="submission" date="2020-03" db="EMBL/GenBank/DDBJ databases">
        <title>A high-quality chromosome-level genome assembly of a woody plant with both climbing and erect habits, Rhamnella rubrinervis.</title>
        <authorList>
            <person name="Lu Z."/>
            <person name="Yang Y."/>
            <person name="Zhu X."/>
            <person name="Sun Y."/>
        </authorList>
    </citation>
    <scope>NUCLEOTIDE SEQUENCE</scope>
    <source>
        <strain evidence="5">BYM</strain>
        <tissue evidence="5">Leaf</tissue>
    </source>
</reference>
<evidence type="ECO:0000256" key="1">
    <source>
        <dbReference type="ARBA" id="ARBA00022737"/>
    </source>
</evidence>
<dbReference type="SUPFAM" id="SSF48403">
    <property type="entry name" value="Ankyrin repeat"/>
    <property type="match status" value="1"/>
</dbReference>
<evidence type="ECO:0000313" key="6">
    <source>
        <dbReference type="Proteomes" id="UP000796880"/>
    </source>
</evidence>
<organism evidence="5 6">
    <name type="scientific">Rhamnella rubrinervis</name>
    <dbReference type="NCBI Taxonomy" id="2594499"/>
    <lineage>
        <taxon>Eukaryota</taxon>
        <taxon>Viridiplantae</taxon>
        <taxon>Streptophyta</taxon>
        <taxon>Embryophyta</taxon>
        <taxon>Tracheophyta</taxon>
        <taxon>Spermatophyta</taxon>
        <taxon>Magnoliopsida</taxon>
        <taxon>eudicotyledons</taxon>
        <taxon>Gunneridae</taxon>
        <taxon>Pentapetalae</taxon>
        <taxon>rosids</taxon>
        <taxon>fabids</taxon>
        <taxon>Rosales</taxon>
        <taxon>Rhamnaceae</taxon>
        <taxon>rhamnoid group</taxon>
        <taxon>Rhamneae</taxon>
        <taxon>Rhamnella</taxon>
    </lineage>
</organism>
<keyword evidence="6" id="KW-1185">Reference proteome</keyword>
<dbReference type="InterPro" id="IPR036770">
    <property type="entry name" value="Ankyrin_rpt-contain_sf"/>
</dbReference>
<evidence type="ECO:0000256" key="4">
    <source>
        <dbReference type="SAM" id="MobiDB-lite"/>
    </source>
</evidence>
<dbReference type="SMART" id="SM00248">
    <property type="entry name" value="ANK"/>
    <property type="match status" value="5"/>
</dbReference>
<proteinExistence type="predicted"/>
<dbReference type="OrthoDB" id="1194380at2759"/>
<keyword evidence="2 3" id="KW-0040">ANK repeat</keyword>
<dbReference type="AlphaFoldDB" id="A0A8K0MD18"/>
<feature type="repeat" description="ANK" evidence="3">
    <location>
        <begin position="157"/>
        <end position="184"/>
    </location>
</feature>
<keyword evidence="1" id="KW-0677">Repeat</keyword>
<name>A0A8K0MD18_9ROSA</name>
<evidence type="ECO:0000256" key="3">
    <source>
        <dbReference type="PROSITE-ProRule" id="PRU00023"/>
    </source>
</evidence>
<dbReference type="Proteomes" id="UP000796880">
    <property type="component" value="Unassembled WGS sequence"/>
</dbReference>
<dbReference type="PROSITE" id="PS50088">
    <property type="entry name" value="ANK_REPEAT"/>
    <property type="match status" value="2"/>
</dbReference>
<dbReference type="InterPro" id="IPR002110">
    <property type="entry name" value="Ankyrin_rpt"/>
</dbReference>